<dbReference type="InterPro" id="IPR008906">
    <property type="entry name" value="HATC_C_dom"/>
</dbReference>
<dbReference type="EMBL" id="AZBU02000013">
    <property type="protein sequence ID" value="TKR58305.1"/>
    <property type="molecule type" value="Genomic_DNA"/>
</dbReference>
<evidence type="ECO:0000313" key="5">
    <source>
        <dbReference type="Proteomes" id="UP000298663"/>
    </source>
</evidence>
<keyword evidence="2" id="KW-0732">Signal</keyword>
<feature type="chain" id="PRO_5020773583" description="HAT C-terminal dimerisation domain-containing protein" evidence="2">
    <location>
        <begin position="31"/>
        <end position="553"/>
    </location>
</feature>
<feature type="domain" description="HAT C-terminal dimerisation" evidence="3">
    <location>
        <begin position="474"/>
        <end position="541"/>
    </location>
</feature>
<dbReference type="AlphaFoldDB" id="A0A4V5ZX55"/>
<feature type="region of interest" description="Disordered" evidence="1">
    <location>
        <begin position="53"/>
        <end position="72"/>
    </location>
</feature>
<dbReference type="InterPro" id="IPR012337">
    <property type="entry name" value="RNaseH-like_sf"/>
</dbReference>
<proteinExistence type="predicted"/>
<evidence type="ECO:0000256" key="1">
    <source>
        <dbReference type="SAM" id="MobiDB-lite"/>
    </source>
</evidence>
<protein>
    <recommendedName>
        <fullName evidence="3">HAT C-terminal dimerisation domain-containing protein</fullName>
    </recommendedName>
</protein>
<dbReference type="Proteomes" id="UP000298663">
    <property type="component" value="Unassembled WGS sequence"/>
</dbReference>
<dbReference type="PANTHER" id="PTHR47611:SF3">
    <property type="entry name" value="HAT C-TERMINAL DIMERISATION DOMAIN-CONTAINING PROTEIN"/>
    <property type="match status" value="1"/>
</dbReference>
<name>A0A4V5ZX55_STECR</name>
<dbReference type="Pfam" id="PF05699">
    <property type="entry name" value="Dimer_Tnp_hAT"/>
    <property type="match status" value="1"/>
</dbReference>
<evidence type="ECO:0000256" key="2">
    <source>
        <dbReference type="SAM" id="SignalP"/>
    </source>
</evidence>
<dbReference type="GO" id="GO:0046983">
    <property type="term" value="F:protein dimerization activity"/>
    <property type="evidence" value="ECO:0007669"/>
    <property type="project" value="InterPro"/>
</dbReference>
<sequence>MHRSRTRAVTGASAAAFLLHVEHFLATATATTAKSAAAETLLKSRRIMPSKGKKYKTQCARAANGTKAHEESRKEHWKEIGVTLTAEVADLKLRLAEALNSLAVANMDKLLEVTSLTKQLKETRWERNERNAKLGGQMQALERQSLNAAKEISFSRIELKKILADASLPHFEKGTAYCDKVSTVVRRVYEFLKRFFPPLLPSSSLVGFLSTIAGVGDSFARRIIADYVDIGISTSSKKERSCRSAAELDDFTRNIIVREIVALHRSQTKVTLACLLDKLAQNDGAPASKSALLRVVHELGYSFKKISTRAVLFDDPKVMELRRSIRRVLMPCERTAPSSFTLMRRAVEEQNLCSDPEAFPAHGKRSTQSNVTGLPGALRLFYGKKKDPKLALRKKKDPLCWVMDNASYHTKLVDDGSSLPTLKLSRNFLTMLSMSKWNPLLLNNGERSRRVRPRAVRYIVSCYRYRYIAPPAQSSTDPIQYWSNALQNGSSPTLEQMAKKYLCAPATSVESERLFSTAALTLTDLRKSITVENLQHLLFLKCNVPVEGLKAVP</sequence>
<keyword evidence="5" id="KW-1185">Reference proteome</keyword>
<gene>
    <name evidence="4" type="ORF">L596_029767</name>
</gene>
<dbReference type="SUPFAM" id="SSF53098">
    <property type="entry name" value="Ribonuclease H-like"/>
    <property type="match status" value="1"/>
</dbReference>
<evidence type="ECO:0000259" key="3">
    <source>
        <dbReference type="Pfam" id="PF05699"/>
    </source>
</evidence>
<dbReference type="PANTHER" id="PTHR47611">
    <property type="entry name" value="HAT DIMERISATION DOMAIN, C-TERMINAL"/>
    <property type="match status" value="1"/>
</dbReference>
<accession>A0A4V5ZX55</accession>
<feature type="signal peptide" evidence="2">
    <location>
        <begin position="1"/>
        <end position="30"/>
    </location>
</feature>
<organism evidence="4 5">
    <name type="scientific">Steinernema carpocapsae</name>
    <name type="common">Entomopathogenic nematode</name>
    <dbReference type="NCBI Taxonomy" id="34508"/>
    <lineage>
        <taxon>Eukaryota</taxon>
        <taxon>Metazoa</taxon>
        <taxon>Ecdysozoa</taxon>
        <taxon>Nematoda</taxon>
        <taxon>Chromadorea</taxon>
        <taxon>Rhabditida</taxon>
        <taxon>Tylenchina</taxon>
        <taxon>Panagrolaimomorpha</taxon>
        <taxon>Strongyloidoidea</taxon>
        <taxon>Steinernematidae</taxon>
        <taxon>Steinernema</taxon>
    </lineage>
</organism>
<reference evidence="4 5" key="1">
    <citation type="journal article" date="2015" name="Genome Biol.">
        <title>Comparative genomics of Steinernema reveals deeply conserved gene regulatory networks.</title>
        <authorList>
            <person name="Dillman A.R."/>
            <person name="Macchietto M."/>
            <person name="Porter C.F."/>
            <person name="Rogers A."/>
            <person name="Williams B."/>
            <person name="Antoshechkin I."/>
            <person name="Lee M.M."/>
            <person name="Goodwin Z."/>
            <person name="Lu X."/>
            <person name="Lewis E.E."/>
            <person name="Goodrich-Blair H."/>
            <person name="Stock S.P."/>
            <person name="Adams B.J."/>
            <person name="Sternberg P.W."/>
            <person name="Mortazavi A."/>
        </authorList>
    </citation>
    <scope>NUCLEOTIDE SEQUENCE [LARGE SCALE GENOMIC DNA]</scope>
    <source>
        <strain evidence="4 5">ALL</strain>
    </source>
</reference>
<dbReference type="OrthoDB" id="2438421at2759"/>
<evidence type="ECO:0000313" key="4">
    <source>
        <dbReference type="EMBL" id="TKR58305.1"/>
    </source>
</evidence>
<reference evidence="4 5" key="2">
    <citation type="journal article" date="2019" name="G3 (Bethesda)">
        <title>Hybrid Assembly of the Genome of the Entomopathogenic Nematode Steinernema carpocapsae Identifies the X-Chromosome.</title>
        <authorList>
            <person name="Serra L."/>
            <person name="Macchietto M."/>
            <person name="Macias-Munoz A."/>
            <person name="McGill C.J."/>
            <person name="Rodriguez I.M."/>
            <person name="Rodriguez B."/>
            <person name="Murad R."/>
            <person name="Mortazavi A."/>
        </authorList>
    </citation>
    <scope>NUCLEOTIDE SEQUENCE [LARGE SCALE GENOMIC DNA]</scope>
    <source>
        <strain evidence="4 5">ALL</strain>
    </source>
</reference>
<comment type="caution">
    <text evidence="4">The sequence shown here is derived from an EMBL/GenBank/DDBJ whole genome shotgun (WGS) entry which is preliminary data.</text>
</comment>